<organism evidence="5 6">
    <name type="scientific">Thalassiosira oceanica</name>
    <name type="common">Marine diatom</name>
    <dbReference type="NCBI Taxonomy" id="159749"/>
    <lineage>
        <taxon>Eukaryota</taxon>
        <taxon>Sar</taxon>
        <taxon>Stramenopiles</taxon>
        <taxon>Ochrophyta</taxon>
        <taxon>Bacillariophyta</taxon>
        <taxon>Coscinodiscophyceae</taxon>
        <taxon>Thalassiosirophycidae</taxon>
        <taxon>Thalassiosirales</taxon>
        <taxon>Thalassiosiraceae</taxon>
        <taxon>Thalassiosira</taxon>
    </lineage>
</organism>
<feature type="transmembrane region" description="Helical" evidence="2">
    <location>
        <begin position="320"/>
        <end position="344"/>
    </location>
</feature>
<evidence type="ECO:0000256" key="3">
    <source>
        <dbReference type="SAM" id="SignalP"/>
    </source>
</evidence>
<keyword evidence="2" id="KW-0812">Transmembrane</keyword>
<dbReference type="eggNOG" id="KOG3140">
    <property type="taxonomic scope" value="Eukaryota"/>
</dbReference>
<feature type="compositionally biased region" description="Basic and acidic residues" evidence="1">
    <location>
        <begin position="137"/>
        <end position="146"/>
    </location>
</feature>
<dbReference type="InterPro" id="IPR032816">
    <property type="entry name" value="VTT_dom"/>
</dbReference>
<dbReference type="PANTHER" id="PTHR46826">
    <property type="match status" value="1"/>
</dbReference>
<feature type="transmembrane region" description="Helical" evidence="2">
    <location>
        <begin position="278"/>
        <end position="299"/>
    </location>
</feature>
<evidence type="ECO:0000313" key="5">
    <source>
        <dbReference type="EMBL" id="EJK64463.1"/>
    </source>
</evidence>
<gene>
    <name evidence="5" type="ORF">THAOC_14798</name>
</gene>
<feature type="transmembrane region" description="Helical" evidence="2">
    <location>
        <begin position="238"/>
        <end position="258"/>
    </location>
</feature>
<comment type="caution">
    <text evidence="5">The sequence shown here is derived from an EMBL/GenBank/DDBJ whole genome shotgun (WGS) entry which is preliminary data.</text>
</comment>
<keyword evidence="3" id="KW-0732">Signal</keyword>
<accession>K0SEA0</accession>
<reference evidence="5 6" key="1">
    <citation type="journal article" date="2012" name="Genome Biol.">
        <title>Genome and low-iron response of an oceanic diatom adapted to chronic iron limitation.</title>
        <authorList>
            <person name="Lommer M."/>
            <person name="Specht M."/>
            <person name="Roy A.S."/>
            <person name="Kraemer L."/>
            <person name="Andreson R."/>
            <person name="Gutowska M.A."/>
            <person name="Wolf J."/>
            <person name="Bergner S.V."/>
            <person name="Schilhabel M.B."/>
            <person name="Klostermeier U.C."/>
            <person name="Beiko R.G."/>
            <person name="Rosenstiel P."/>
            <person name="Hippler M."/>
            <person name="Laroche J."/>
        </authorList>
    </citation>
    <scope>NUCLEOTIDE SEQUENCE [LARGE SCALE GENOMIC DNA]</scope>
    <source>
        <strain evidence="5 6">CCMP1005</strain>
    </source>
</reference>
<dbReference type="AlphaFoldDB" id="K0SEA0"/>
<name>K0SEA0_THAOC</name>
<protein>
    <recommendedName>
        <fullName evidence="4">VTT domain-containing protein</fullName>
    </recommendedName>
</protein>
<feature type="region of interest" description="Disordered" evidence="1">
    <location>
        <begin position="43"/>
        <end position="146"/>
    </location>
</feature>
<proteinExistence type="predicted"/>
<feature type="signal peptide" evidence="3">
    <location>
        <begin position="1"/>
        <end position="19"/>
    </location>
</feature>
<evidence type="ECO:0000256" key="2">
    <source>
        <dbReference type="SAM" id="Phobius"/>
    </source>
</evidence>
<feature type="compositionally biased region" description="Basic and acidic residues" evidence="1">
    <location>
        <begin position="72"/>
        <end position="86"/>
    </location>
</feature>
<feature type="transmembrane region" description="Helical" evidence="2">
    <location>
        <begin position="356"/>
        <end position="378"/>
    </location>
</feature>
<dbReference type="InterPro" id="IPR053240">
    <property type="entry name" value="VTT_domain"/>
</dbReference>
<keyword evidence="2" id="KW-0472">Membrane</keyword>
<feature type="domain" description="VTT" evidence="4">
    <location>
        <begin position="258"/>
        <end position="375"/>
    </location>
</feature>
<keyword evidence="2" id="KW-1133">Transmembrane helix</keyword>
<dbReference type="OrthoDB" id="166803at2759"/>
<dbReference type="EMBL" id="AGNL01017230">
    <property type="protein sequence ID" value="EJK64463.1"/>
    <property type="molecule type" value="Genomic_DNA"/>
</dbReference>
<evidence type="ECO:0000313" key="6">
    <source>
        <dbReference type="Proteomes" id="UP000266841"/>
    </source>
</evidence>
<evidence type="ECO:0000259" key="4">
    <source>
        <dbReference type="Pfam" id="PF09335"/>
    </source>
</evidence>
<keyword evidence="6" id="KW-1185">Reference proteome</keyword>
<sequence>MTSALILTGLVLLSGHVSCFHQSTQPHRASRITQPRVAWNGLTRRRRNGDGPIRFPGELSAAKRSLLSGSRAGEDEQEGAREESRPTRFAFVDTTGMPNNVNMLIKRKKKRDRSRTGGGANERTPKSASGKRAAKPSRTEERRADASRSKSVFAFYTPKRVTASEIDIDEEEKEMASQLANAEISLERLLIPLAAAGAASALAYLASTSAVNLDEVRAGLDAFASDPTGALQSTLDGLGPLAVVYFGLLYVAAELLALPATPFTLSAGALFGLGEGSAVVLVAGTVSAVIGFFIGKTVLRQYVEELLEENPKFKKLDRAIGVSGFKLLLLVRLSPIFPFSLINYTYGASSVPFPTFVAGTLIGFAPSTVGYVYSGLAGKELLSGESTQPWYFYAGGAAVLFGFLKLATDVATEVVEAIDEEEGEISP</sequence>
<feature type="transmembrane region" description="Helical" evidence="2">
    <location>
        <begin position="189"/>
        <end position="207"/>
    </location>
</feature>
<dbReference type="Pfam" id="PF09335">
    <property type="entry name" value="VTT_dom"/>
    <property type="match status" value="1"/>
</dbReference>
<feature type="chain" id="PRO_5003837078" description="VTT domain-containing protein" evidence="3">
    <location>
        <begin position="20"/>
        <end position="427"/>
    </location>
</feature>
<dbReference type="Proteomes" id="UP000266841">
    <property type="component" value="Unassembled WGS sequence"/>
</dbReference>
<evidence type="ECO:0000256" key="1">
    <source>
        <dbReference type="SAM" id="MobiDB-lite"/>
    </source>
</evidence>
<dbReference type="PANTHER" id="PTHR46826:SF1">
    <property type="entry name" value="TVP38_TMEM64 FAMILY MEMBRANE PROTEIN YDJX"/>
    <property type="match status" value="1"/>
</dbReference>
<feature type="transmembrane region" description="Helical" evidence="2">
    <location>
        <begin position="390"/>
        <end position="407"/>
    </location>
</feature>